<feature type="transmembrane region" description="Helical" evidence="7">
    <location>
        <begin position="167"/>
        <end position="188"/>
    </location>
</feature>
<evidence type="ECO:0000256" key="6">
    <source>
        <dbReference type="SAM" id="MobiDB-lite"/>
    </source>
</evidence>
<comment type="subcellular location">
    <subcellularLocation>
        <location evidence="1">Membrane</location>
        <topology evidence="1">Multi-pass membrane protein</topology>
    </subcellularLocation>
</comment>
<proteinExistence type="inferred from homology"/>
<feature type="transmembrane region" description="Helical" evidence="7">
    <location>
        <begin position="242"/>
        <end position="267"/>
    </location>
</feature>
<evidence type="ECO:0000256" key="3">
    <source>
        <dbReference type="ARBA" id="ARBA00022989"/>
    </source>
</evidence>
<dbReference type="PANTHER" id="PTHR33048">
    <property type="entry name" value="PTH11-LIKE INTEGRAL MEMBRANE PROTEIN (AFU_ORTHOLOGUE AFUA_5G11245)"/>
    <property type="match status" value="1"/>
</dbReference>
<dbReference type="GO" id="GO:0016020">
    <property type="term" value="C:membrane"/>
    <property type="evidence" value="ECO:0007669"/>
    <property type="project" value="UniProtKB-SubCell"/>
</dbReference>
<evidence type="ECO:0000256" key="5">
    <source>
        <dbReference type="ARBA" id="ARBA00038359"/>
    </source>
</evidence>
<accession>A0A9P6CND8</accession>
<dbReference type="OrthoDB" id="3229610at2759"/>
<feature type="compositionally biased region" description="Low complexity" evidence="6">
    <location>
        <begin position="65"/>
        <end position="85"/>
    </location>
</feature>
<keyword evidence="4 7" id="KW-0472">Membrane</keyword>
<dbReference type="PANTHER" id="PTHR33048:SF160">
    <property type="entry name" value="SAT4 FAMILY MEMBRANE PROTEIN"/>
    <property type="match status" value="1"/>
</dbReference>
<dbReference type="AlphaFoldDB" id="A0A9P6CND8"/>
<gene>
    <name evidence="9" type="ORF">BDN70DRAFT_997645</name>
</gene>
<dbReference type="Proteomes" id="UP000807469">
    <property type="component" value="Unassembled WGS sequence"/>
</dbReference>
<evidence type="ECO:0000313" key="9">
    <source>
        <dbReference type="EMBL" id="KAF9473406.1"/>
    </source>
</evidence>
<organism evidence="9 10">
    <name type="scientific">Pholiota conissans</name>
    <dbReference type="NCBI Taxonomy" id="109636"/>
    <lineage>
        <taxon>Eukaryota</taxon>
        <taxon>Fungi</taxon>
        <taxon>Dikarya</taxon>
        <taxon>Basidiomycota</taxon>
        <taxon>Agaricomycotina</taxon>
        <taxon>Agaricomycetes</taxon>
        <taxon>Agaricomycetidae</taxon>
        <taxon>Agaricales</taxon>
        <taxon>Agaricineae</taxon>
        <taxon>Strophariaceae</taxon>
        <taxon>Pholiota</taxon>
    </lineage>
</organism>
<name>A0A9P6CND8_9AGAR</name>
<evidence type="ECO:0000313" key="10">
    <source>
        <dbReference type="Proteomes" id="UP000807469"/>
    </source>
</evidence>
<keyword evidence="3 7" id="KW-1133">Transmembrane helix</keyword>
<evidence type="ECO:0000259" key="8">
    <source>
        <dbReference type="Pfam" id="PF20684"/>
    </source>
</evidence>
<sequence length="281" mass="32050">MDAHIISGRNHLHDHFDIPLHCPSNPAFLQVEHRTHIPLRTSKIEDVSLRLQSSSKSPNQKDRIGSMSWSSESSWGTSSSSNSTSSFSEKAGQYMDRSLLVWRACLTIPHALAILSSIYRLYRRTKTRQLWRDDYFAALSLILECLYFPTLWLPEDTRRRALVTTSWIAQVVCPLLIWFTRVSLAFSIARAIPPNQPMRCISICFAWFCGVVGTVVAIGSVITCARKSWDQTYPYQCPMPVASAIIRTCMDILSDVILIIIPFWAFWRRLMSETSEMPCKG</sequence>
<feature type="region of interest" description="Disordered" evidence="6">
    <location>
        <begin position="50"/>
        <end position="85"/>
    </location>
</feature>
<comment type="similarity">
    <text evidence="5">Belongs to the SAT4 family.</text>
</comment>
<keyword evidence="10" id="KW-1185">Reference proteome</keyword>
<dbReference type="Pfam" id="PF20684">
    <property type="entry name" value="Fung_rhodopsin"/>
    <property type="match status" value="1"/>
</dbReference>
<feature type="transmembrane region" description="Helical" evidence="7">
    <location>
        <begin position="100"/>
        <end position="122"/>
    </location>
</feature>
<feature type="domain" description="Rhodopsin" evidence="8">
    <location>
        <begin position="120"/>
        <end position="271"/>
    </location>
</feature>
<reference evidence="9" key="1">
    <citation type="submission" date="2020-11" db="EMBL/GenBank/DDBJ databases">
        <authorList>
            <consortium name="DOE Joint Genome Institute"/>
            <person name="Ahrendt S."/>
            <person name="Riley R."/>
            <person name="Andreopoulos W."/>
            <person name="Labutti K."/>
            <person name="Pangilinan J."/>
            <person name="Ruiz-Duenas F.J."/>
            <person name="Barrasa J.M."/>
            <person name="Sanchez-Garcia M."/>
            <person name="Camarero S."/>
            <person name="Miyauchi S."/>
            <person name="Serrano A."/>
            <person name="Linde D."/>
            <person name="Babiker R."/>
            <person name="Drula E."/>
            <person name="Ayuso-Fernandez I."/>
            <person name="Pacheco R."/>
            <person name="Padilla G."/>
            <person name="Ferreira P."/>
            <person name="Barriuso J."/>
            <person name="Kellner H."/>
            <person name="Castanera R."/>
            <person name="Alfaro M."/>
            <person name="Ramirez L."/>
            <person name="Pisabarro A.G."/>
            <person name="Kuo A."/>
            <person name="Tritt A."/>
            <person name="Lipzen A."/>
            <person name="He G."/>
            <person name="Yan M."/>
            <person name="Ng V."/>
            <person name="Cullen D."/>
            <person name="Martin F."/>
            <person name="Rosso M.-N."/>
            <person name="Henrissat B."/>
            <person name="Hibbett D."/>
            <person name="Martinez A.T."/>
            <person name="Grigoriev I.V."/>
        </authorList>
    </citation>
    <scope>NUCLEOTIDE SEQUENCE</scope>
    <source>
        <strain evidence="9">CIRM-BRFM 674</strain>
    </source>
</reference>
<dbReference type="EMBL" id="MU155445">
    <property type="protein sequence ID" value="KAF9473406.1"/>
    <property type="molecule type" value="Genomic_DNA"/>
</dbReference>
<evidence type="ECO:0000256" key="1">
    <source>
        <dbReference type="ARBA" id="ARBA00004141"/>
    </source>
</evidence>
<evidence type="ECO:0000256" key="4">
    <source>
        <dbReference type="ARBA" id="ARBA00023136"/>
    </source>
</evidence>
<feature type="transmembrane region" description="Helical" evidence="7">
    <location>
        <begin position="200"/>
        <end position="222"/>
    </location>
</feature>
<dbReference type="InterPro" id="IPR049326">
    <property type="entry name" value="Rhodopsin_dom_fungi"/>
</dbReference>
<dbReference type="InterPro" id="IPR052337">
    <property type="entry name" value="SAT4-like"/>
</dbReference>
<evidence type="ECO:0000256" key="2">
    <source>
        <dbReference type="ARBA" id="ARBA00022692"/>
    </source>
</evidence>
<keyword evidence="2 7" id="KW-0812">Transmembrane</keyword>
<protein>
    <recommendedName>
        <fullName evidence="8">Rhodopsin domain-containing protein</fullName>
    </recommendedName>
</protein>
<comment type="caution">
    <text evidence="9">The sequence shown here is derived from an EMBL/GenBank/DDBJ whole genome shotgun (WGS) entry which is preliminary data.</text>
</comment>
<evidence type="ECO:0000256" key="7">
    <source>
        <dbReference type="SAM" id="Phobius"/>
    </source>
</evidence>
<feature type="transmembrane region" description="Helical" evidence="7">
    <location>
        <begin position="134"/>
        <end position="152"/>
    </location>
</feature>